<protein>
    <submittedName>
        <fullName evidence="2">Uncharacterized protein</fullName>
    </submittedName>
</protein>
<evidence type="ECO:0000313" key="2">
    <source>
        <dbReference type="EMBL" id="GAK56211.1"/>
    </source>
</evidence>
<gene>
    <name evidence="2" type="ORF">U27_03173</name>
</gene>
<dbReference type="HOGENOM" id="CLU_1872119_0_0_0"/>
<sequence length="158" mass="16934">MAEREYLTNEKEADVERSSENILQDIAEGKENLSQTVDQIGERIKEKLDWREYVKDSPYWAIGAAAGLGYLASRAFPTRTTPMERIMGSMTGHVRNSLGGLLVGVVGPSLIKGALLSIATKTAAGWIENAISTDGTSGDAGSRPQTGRDSTSDPSTDT</sequence>
<accession>A0A081BV56</accession>
<evidence type="ECO:0000256" key="1">
    <source>
        <dbReference type="SAM" id="MobiDB-lite"/>
    </source>
</evidence>
<keyword evidence="3" id="KW-1185">Reference proteome</keyword>
<dbReference type="eggNOG" id="ENOG5033W90">
    <property type="taxonomic scope" value="Bacteria"/>
</dbReference>
<feature type="region of interest" description="Disordered" evidence="1">
    <location>
        <begin position="131"/>
        <end position="158"/>
    </location>
</feature>
<reference evidence="2" key="1">
    <citation type="journal article" date="2015" name="PeerJ">
        <title>First genomic representation of candidate bacterial phylum KSB3 points to enhanced environmental sensing as a trigger of wastewater bulking.</title>
        <authorList>
            <person name="Sekiguchi Y."/>
            <person name="Ohashi A."/>
            <person name="Parks D.H."/>
            <person name="Yamauchi T."/>
            <person name="Tyson G.W."/>
            <person name="Hugenholtz P."/>
        </authorList>
    </citation>
    <scope>NUCLEOTIDE SEQUENCE [LARGE SCALE GENOMIC DNA]</scope>
</reference>
<dbReference type="Proteomes" id="UP000030661">
    <property type="component" value="Unassembled WGS sequence"/>
</dbReference>
<dbReference type="STRING" id="1499967.U27_03173"/>
<organism evidence="2">
    <name type="scientific">Vecturithrix granuli</name>
    <dbReference type="NCBI Taxonomy" id="1499967"/>
    <lineage>
        <taxon>Bacteria</taxon>
        <taxon>Candidatus Moduliflexota</taxon>
        <taxon>Candidatus Vecturitrichia</taxon>
        <taxon>Candidatus Vecturitrichales</taxon>
        <taxon>Candidatus Vecturitrichaceae</taxon>
        <taxon>Candidatus Vecturithrix</taxon>
    </lineage>
</organism>
<dbReference type="AlphaFoldDB" id="A0A081BV56"/>
<dbReference type="EMBL" id="DF820464">
    <property type="protein sequence ID" value="GAK56211.1"/>
    <property type="molecule type" value="Genomic_DNA"/>
</dbReference>
<proteinExistence type="predicted"/>
<name>A0A081BV56_VECG1</name>
<evidence type="ECO:0000313" key="3">
    <source>
        <dbReference type="Proteomes" id="UP000030661"/>
    </source>
</evidence>
<feature type="compositionally biased region" description="Polar residues" evidence="1">
    <location>
        <begin position="143"/>
        <end position="158"/>
    </location>
</feature>